<name>A0A392MTD3_9FABA</name>
<keyword evidence="3" id="KW-1185">Reference proteome</keyword>
<feature type="domain" description="Reverse transcriptase zinc-binding" evidence="1">
    <location>
        <begin position="260"/>
        <end position="325"/>
    </location>
</feature>
<feature type="non-terminal residue" evidence="2">
    <location>
        <position position="362"/>
    </location>
</feature>
<protein>
    <submittedName>
        <fullName evidence="2">Ribonuclease H protein</fullName>
    </submittedName>
</protein>
<dbReference type="Pfam" id="PF13966">
    <property type="entry name" value="zf-RVT"/>
    <property type="match status" value="1"/>
</dbReference>
<organism evidence="2 3">
    <name type="scientific">Trifolium medium</name>
    <dbReference type="NCBI Taxonomy" id="97028"/>
    <lineage>
        <taxon>Eukaryota</taxon>
        <taxon>Viridiplantae</taxon>
        <taxon>Streptophyta</taxon>
        <taxon>Embryophyta</taxon>
        <taxon>Tracheophyta</taxon>
        <taxon>Spermatophyta</taxon>
        <taxon>Magnoliopsida</taxon>
        <taxon>eudicotyledons</taxon>
        <taxon>Gunneridae</taxon>
        <taxon>Pentapetalae</taxon>
        <taxon>rosids</taxon>
        <taxon>fabids</taxon>
        <taxon>Fabales</taxon>
        <taxon>Fabaceae</taxon>
        <taxon>Papilionoideae</taxon>
        <taxon>50 kb inversion clade</taxon>
        <taxon>NPAAA clade</taxon>
        <taxon>Hologalegina</taxon>
        <taxon>IRL clade</taxon>
        <taxon>Trifolieae</taxon>
        <taxon>Trifolium</taxon>
    </lineage>
</organism>
<accession>A0A392MTD3</accession>
<dbReference type="EMBL" id="LXQA010019034">
    <property type="protein sequence ID" value="MCH90777.1"/>
    <property type="molecule type" value="Genomic_DNA"/>
</dbReference>
<evidence type="ECO:0000259" key="1">
    <source>
        <dbReference type="Pfam" id="PF13966"/>
    </source>
</evidence>
<sequence length="362" mass="42194">MKKRLGTWNGRLLSIDGRVTLINSVLSSLPLYFFSFFKAPACVIKELVSIQRNFLWGGGLDRKKVCWVSWDRICQPKDKGGLGLKNLELFNASLLCKWKWRCLIDKVAPWYELLRFRYGSLVANVLYEEGREMLKHASIWWRDLWSIGSEDEGGWFGNNINNVLGDGNEIGFWKEKWLGTTSLRALFPYLYNKSSQQDNVISAMGSWNIDTWTWKLMWADELTVSESVIAAELLAMLQQVRPTIDSFDRCRWIPHSAGLFSVKSAYLQLQNRYALEEINGFTAKVLKRLWKNNVPSKVSIFGWRLLLEKLPTREALYRKGITTNNERWLDIRFSLPLDVKHHFYQFGEIATGKKSKHFRHLI</sequence>
<dbReference type="PANTHER" id="PTHR33116:SF78">
    <property type="entry name" value="OS12G0587133 PROTEIN"/>
    <property type="match status" value="1"/>
</dbReference>
<dbReference type="InterPro" id="IPR026960">
    <property type="entry name" value="RVT-Znf"/>
</dbReference>
<evidence type="ECO:0000313" key="2">
    <source>
        <dbReference type="EMBL" id="MCH90777.1"/>
    </source>
</evidence>
<gene>
    <name evidence="2" type="ORF">A2U01_0011699</name>
</gene>
<dbReference type="Proteomes" id="UP000265520">
    <property type="component" value="Unassembled WGS sequence"/>
</dbReference>
<proteinExistence type="predicted"/>
<dbReference type="PANTHER" id="PTHR33116">
    <property type="entry name" value="REVERSE TRANSCRIPTASE ZINC-BINDING DOMAIN-CONTAINING PROTEIN-RELATED-RELATED"/>
    <property type="match status" value="1"/>
</dbReference>
<dbReference type="AlphaFoldDB" id="A0A392MTD3"/>
<reference evidence="2 3" key="1">
    <citation type="journal article" date="2018" name="Front. Plant Sci.">
        <title>Red Clover (Trifolium pratense) and Zigzag Clover (T. medium) - A Picture of Genomic Similarities and Differences.</title>
        <authorList>
            <person name="Dluhosova J."/>
            <person name="Istvanek J."/>
            <person name="Nedelnik J."/>
            <person name="Repkova J."/>
        </authorList>
    </citation>
    <scope>NUCLEOTIDE SEQUENCE [LARGE SCALE GENOMIC DNA]</scope>
    <source>
        <strain evidence="3">cv. 10/8</strain>
        <tissue evidence="2">Leaf</tissue>
    </source>
</reference>
<evidence type="ECO:0000313" key="3">
    <source>
        <dbReference type="Proteomes" id="UP000265520"/>
    </source>
</evidence>
<comment type="caution">
    <text evidence="2">The sequence shown here is derived from an EMBL/GenBank/DDBJ whole genome shotgun (WGS) entry which is preliminary data.</text>
</comment>